<evidence type="ECO:0000256" key="1">
    <source>
        <dbReference type="SAM" id="Coils"/>
    </source>
</evidence>
<organism evidence="2 3">
    <name type="scientific">Alterisphingorhabdus coralli</name>
    <dbReference type="NCBI Taxonomy" id="3071408"/>
    <lineage>
        <taxon>Bacteria</taxon>
        <taxon>Pseudomonadati</taxon>
        <taxon>Pseudomonadota</taxon>
        <taxon>Alphaproteobacteria</taxon>
        <taxon>Sphingomonadales</taxon>
        <taxon>Sphingomonadaceae</taxon>
        <taxon>Alterisphingorhabdus (ex Yan et al. 2024)</taxon>
    </lineage>
</organism>
<dbReference type="RefSeq" id="WP_317084666.1">
    <property type="nucleotide sequence ID" value="NZ_CP136595.1"/>
</dbReference>
<dbReference type="Proteomes" id="UP001302429">
    <property type="component" value="Plasmid unnamed"/>
</dbReference>
<proteinExistence type="predicted"/>
<keyword evidence="2" id="KW-0614">Plasmid</keyword>
<gene>
    <name evidence="2" type="ORF">RB602_15185</name>
</gene>
<dbReference type="AlphaFoldDB" id="A0AA97I222"/>
<dbReference type="EMBL" id="CP136595">
    <property type="protein sequence ID" value="WOE76727.1"/>
    <property type="molecule type" value="Genomic_DNA"/>
</dbReference>
<protein>
    <submittedName>
        <fullName evidence="2">Uncharacterized protein</fullName>
    </submittedName>
</protein>
<keyword evidence="1" id="KW-0175">Coiled coil</keyword>
<dbReference type="KEGG" id="acoa:RB602_15185"/>
<evidence type="ECO:0000313" key="2">
    <source>
        <dbReference type="EMBL" id="WOE76727.1"/>
    </source>
</evidence>
<name>A0AA97I222_9SPHN</name>
<sequence length="95" mass="10316">MPSSAKLSQLDDKVAKARLALEALEQSRKDELKRIEDKQREAEGLVASIIGHAVIAACRANSSLLDSLRPTILESISKKSDANRVTRLFDDIAAG</sequence>
<feature type="coiled-coil region" evidence="1">
    <location>
        <begin position="7"/>
        <end position="41"/>
    </location>
</feature>
<accession>A0AA97I222</accession>
<reference evidence="2 3" key="1">
    <citation type="submission" date="2023-10" db="EMBL/GenBank/DDBJ databases">
        <title>Complete genome sequence of a Sphingomonadaceae bacterium.</title>
        <authorList>
            <person name="Yan C."/>
        </authorList>
    </citation>
    <scope>NUCLEOTIDE SEQUENCE [LARGE SCALE GENOMIC DNA]</scope>
    <source>
        <strain evidence="2 3">SCSIO 66989</strain>
        <plasmid evidence="2 3">unnamed</plasmid>
    </source>
</reference>
<keyword evidence="3" id="KW-1185">Reference proteome</keyword>
<evidence type="ECO:0000313" key="3">
    <source>
        <dbReference type="Proteomes" id="UP001302429"/>
    </source>
</evidence>
<geneLocation type="plasmid" evidence="2 3">
    <name>unnamed</name>
</geneLocation>